<evidence type="ECO:0000259" key="1">
    <source>
        <dbReference type="PROSITE" id="PS50043"/>
    </source>
</evidence>
<reference evidence="2 3" key="1">
    <citation type="submission" date="2019-10" db="EMBL/GenBank/DDBJ databases">
        <title>Rubrobacter sp nov SCSIO 52090 isolated from a deep-sea sediment in the South China Sea.</title>
        <authorList>
            <person name="Chen R.W."/>
        </authorList>
    </citation>
    <scope>NUCLEOTIDE SEQUENCE [LARGE SCALE GENOMIC DNA]</scope>
    <source>
        <strain evidence="2 3">SCSIO 52909</strain>
    </source>
</reference>
<evidence type="ECO:0000313" key="3">
    <source>
        <dbReference type="Proteomes" id="UP000501452"/>
    </source>
</evidence>
<dbReference type="Proteomes" id="UP000501452">
    <property type="component" value="Chromosome"/>
</dbReference>
<accession>A0A6G8Q6Y9</accession>
<dbReference type="Gene3D" id="1.10.10.10">
    <property type="entry name" value="Winged helix-like DNA-binding domain superfamily/Winged helix DNA-binding domain"/>
    <property type="match status" value="1"/>
</dbReference>
<dbReference type="AlphaFoldDB" id="A0A6G8Q6Y9"/>
<feature type="domain" description="HTH luxR-type" evidence="1">
    <location>
        <begin position="45"/>
        <end position="110"/>
    </location>
</feature>
<dbReference type="SMART" id="SM00421">
    <property type="entry name" value="HTH_LUXR"/>
    <property type="match status" value="1"/>
</dbReference>
<name>A0A6G8Q6Y9_9ACTN</name>
<gene>
    <name evidence="2" type="ORF">GBA63_05095</name>
</gene>
<dbReference type="EMBL" id="CP045119">
    <property type="protein sequence ID" value="QIN82087.1"/>
    <property type="molecule type" value="Genomic_DNA"/>
</dbReference>
<dbReference type="KEGG" id="rub:GBA63_05095"/>
<dbReference type="InterPro" id="IPR016032">
    <property type="entry name" value="Sig_transdc_resp-reg_C-effctor"/>
</dbReference>
<organism evidence="2 3">
    <name type="scientific">Rubrobacter tropicus</name>
    <dbReference type="NCBI Taxonomy" id="2653851"/>
    <lineage>
        <taxon>Bacteria</taxon>
        <taxon>Bacillati</taxon>
        <taxon>Actinomycetota</taxon>
        <taxon>Rubrobacteria</taxon>
        <taxon>Rubrobacterales</taxon>
        <taxon>Rubrobacteraceae</taxon>
        <taxon>Rubrobacter</taxon>
    </lineage>
</organism>
<dbReference type="InterPro" id="IPR000792">
    <property type="entry name" value="Tscrpt_reg_LuxR_C"/>
</dbReference>
<dbReference type="PROSITE" id="PS50043">
    <property type="entry name" value="HTH_LUXR_2"/>
    <property type="match status" value="1"/>
</dbReference>
<sequence length="114" mass="12199">MVDKLTGLDEVVRSARDLLSGKALPAQREVAEMLRAYAHHHDGNGHGSAPALSTRETTTLNALAEGLDDRDIAARLGLTVPEERALVEAALGKLGAKSRRHALFLAARRGIVEL</sequence>
<dbReference type="GO" id="GO:0006355">
    <property type="term" value="P:regulation of DNA-templated transcription"/>
    <property type="evidence" value="ECO:0007669"/>
    <property type="project" value="InterPro"/>
</dbReference>
<keyword evidence="3" id="KW-1185">Reference proteome</keyword>
<protein>
    <recommendedName>
        <fullName evidence="1">HTH luxR-type domain-containing protein</fullName>
    </recommendedName>
</protein>
<dbReference type="RefSeq" id="WP_166174077.1">
    <property type="nucleotide sequence ID" value="NZ_CP045119.1"/>
</dbReference>
<dbReference type="InterPro" id="IPR036388">
    <property type="entry name" value="WH-like_DNA-bd_sf"/>
</dbReference>
<proteinExistence type="predicted"/>
<dbReference type="Pfam" id="PF00196">
    <property type="entry name" value="GerE"/>
    <property type="match status" value="1"/>
</dbReference>
<evidence type="ECO:0000313" key="2">
    <source>
        <dbReference type="EMBL" id="QIN82087.1"/>
    </source>
</evidence>
<dbReference type="GO" id="GO:0003677">
    <property type="term" value="F:DNA binding"/>
    <property type="evidence" value="ECO:0007669"/>
    <property type="project" value="InterPro"/>
</dbReference>
<dbReference type="SUPFAM" id="SSF46894">
    <property type="entry name" value="C-terminal effector domain of the bipartite response regulators"/>
    <property type="match status" value="1"/>
</dbReference>